<evidence type="ECO:0000313" key="2">
    <source>
        <dbReference type="Proteomes" id="UP001153714"/>
    </source>
</evidence>
<reference evidence="1" key="1">
    <citation type="submission" date="2021-12" db="EMBL/GenBank/DDBJ databases">
        <authorList>
            <person name="King R."/>
        </authorList>
    </citation>
    <scope>NUCLEOTIDE SEQUENCE</scope>
</reference>
<dbReference type="PANTHER" id="PTHR16166">
    <property type="entry name" value="VACUOLAR PROTEIN SORTING-ASSOCIATED PROTEIN VPS13"/>
    <property type="match status" value="1"/>
</dbReference>
<gene>
    <name evidence="1" type="ORF">DIATSA_LOCUS5816</name>
</gene>
<dbReference type="GO" id="GO:0006623">
    <property type="term" value="P:protein targeting to vacuole"/>
    <property type="evidence" value="ECO:0007669"/>
    <property type="project" value="TreeGrafter"/>
</dbReference>
<dbReference type="PANTHER" id="PTHR16166:SF146">
    <property type="entry name" value="VACUOLAR PROTEIN SORTING-ASSOCIATED PROTEIN 13A-LIKE ISOFORM X1"/>
    <property type="match status" value="1"/>
</dbReference>
<dbReference type="EMBL" id="OU893349">
    <property type="protein sequence ID" value="CAG9787972.1"/>
    <property type="molecule type" value="Genomic_DNA"/>
</dbReference>
<proteinExistence type="predicted"/>
<protein>
    <submittedName>
        <fullName evidence="1">Uncharacterized protein</fullName>
    </submittedName>
</protein>
<dbReference type="AlphaFoldDB" id="A0A9N9R280"/>
<dbReference type="InterPro" id="IPR026847">
    <property type="entry name" value="VPS13"/>
</dbReference>
<evidence type="ECO:0000313" key="1">
    <source>
        <dbReference type="EMBL" id="CAG9787972.1"/>
    </source>
</evidence>
<organism evidence="1 2">
    <name type="scientific">Diatraea saccharalis</name>
    <name type="common">sugarcane borer</name>
    <dbReference type="NCBI Taxonomy" id="40085"/>
    <lineage>
        <taxon>Eukaryota</taxon>
        <taxon>Metazoa</taxon>
        <taxon>Ecdysozoa</taxon>
        <taxon>Arthropoda</taxon>
        <taxon>Hexapoda</taxon>
        <taxon>Insecta</taxon>
        <taxon>Pterygota</taxon>
        <taxon>Neoptera</taxon>
        <taxon>Endopterygota</taxon>
        <taxon>Lepidoptera</taxon>
        <taxon>Glossata</taxon>
        <taxon>Ditrysia</taxon>
        <taxon>Pyraloidea</taxon>
        <taxon>Crambidae</taxon>
        <taxon>Crambinae</taxon>
        <taxon>Diatraea</taxon>
    </lineage>
</organism>
<name>A0A9N9R280_9NEOP</name>
<dbReference type="OrthoDB" id="428159at2759"/>
<accession>A0A9N9R280</accession>
<reference evidence="1" key="2">
    <citation type="submission" date="2022-10" db="EMBL/GenBank/DDBJ databases">
        <authorList>
            <consortium name="ENA_rothamsted_submissions"/>
            <consortium name="culmorum"/>
            <person name="King R."/>
        </authorList>
    </citation>
    <scope>NUCLEOTIDE SEQUENCE</scope>
</reference>
<dbReference type="Proteomes" id="UP001153714">
    <property type="component" value="Chromosome 18"/>
</dbReference>
<keyword evidence="2" id="KW-1185">Reference proteome</keyword>
<dbReference type="GO" id="GO:0045053">
    <property type="term" value="P:protein retention in Golgi apparatus"/>
    <property type="evidence" value="ECO:0007669"/>
    <property type="project" value="TreeGrafter"/>
</dbReference>
<sequence>MDLQKCEDNLPIISVVIAREQAKFELLAQEPERIEVVESEFDWWKPTSSDSESDTEEKTHVELCVKSERCKSLWSHLSSPEKKKVCELIGFVEGEKRPDKSKQYIEHKLNLTLANCSLTLMNRSKEVLVVTLTQFLASLETRPSAKAYKLSARAESIVVEGATSDGELVPLLSAERTQTPTSANILAVDYEKNPCSIVDADYGLCILMEPVELVYIEHAFTELINFFQTRSMSPEEMAEEVAAGAARAGRVGRAVAAYAVTRRKLFHVNVDLKGPCLVLPEHGCVHK</sequence>